<dbReference type="InterPro" id="IPR013424">
    <property type="entry name" value="Ice-binding_C"/>
</dbReference>
<evidence type="ECO:0000256" key="1">
    <source>
        <dbReference type="SAM" id="SignalP"/>
    </source>
</evidence>
<dbReference type="Proteomes" id="UP000570851">
    <property type="component" value="Unassembled WGS sequence"/>
</dbReference>
<proteinExistence type="predicted"/>
<protein>
    <submittedName>
        <fullName evidence="2">PEP-CTERM sorting domain-containing protein</fullName>
    </submittedName>
</protein>
<organism evidence="2 3">
    <name type="scientific">Trichormus variabilis N2B</name>
    <dbReference type="NCBI Taxonomy" id="2681315"/>
    <lineage>
        <taxon>Bacteria</taxon>
        <taxon>Bacillati</taxon>
        <taxon>Cyanobacteriota</taxon>
        <taxon>Cyanophyceae</taxon>
        <taxon>Nostocales</taxon>
        <taxon>Nostocaceae</taxon>
        <taxon>Trichormus</taxon>
    </lineage>
</organism>
<sequence>MKLSKNFGIATFAIAISLAAIEAKPTQAAIVNYNFAVNATAGDNPGVYVGSFSFDDSNLNGIGEESLDVSNGLLSVVFDYLGTQYTEMDDFDYPTGVAPLVSFQDGKLLGLSYLVEDQFFIGGDLDNPYTGGNQFYSIVSADLLSANEVGTVSYSKVPEPLTIFGTAIATFVGLWSNRQKKTTHI</sequence>
<keyword evidence="1" id="KW-0732">Signal</keyword>
<dbReference type="EMBL" id="JACKZP010000071">
    <property type="protein sequence ID" value="MBC1303682.1"/>
    <property type="molecule type" value="Genomic_DNA"/>
</dbReference>
<feature type="chain" id="PRO_5046618588" evidence="1">
    <location>
        <begin position="29"/>
        <end position="185"/>
    </location>
</feature>
<feature type="signal peptide" evidence="1">
    <location>
        <begin position="1"/>
        <end position="28"/>
    </location>
</feature>
<dbReference type="RefSeq" id="WP_011318859.1">
    <property type="nucleotide sequence ID" value="NZ_JACKZP010000071.1"/>
</dbReference>
<gene>
    <name evidence="2" type="ORF">GNE12_17385</name>
</gene>
<dbReference type="NCBIfam" id="TIGR02595">
    <property type="entry name" value="PEP_CTERM"/>
    <property type="match status" value="1"/>
</dbReference>
<keyword evidence="3" id="KW-1185">Reference proteome</keyword>
<evidence type="ECO:0000313" key="3">
    <source>
        <dbReference type="Proteomes" id="UP000570851"/>
    </source>
</evidence>
<accession>A0ABR6SB89</accession>
<dbReference type="NCBIfam" id="TIGR04155">
    <property type="entry name" value="cyano_PEP"/>
    <property type="match status" value="1"/>
</dbReference>
<comment type="caution">
    <text evidence="2">The sequence shown here is derived from an EMBL/GenBank/DDBJ whole genome shotgun (WGS) entry which is preliminary data.</text>
</comment>
<dbReference type="GeneID" id="58724746"/>
<name>A0ABR6SB89_ANAVA</name>
<dbReference type="InterPro" id="IPR026374">
    <property type="entry name" value="Cyano_PEP"/>
</dbReference>
<reference evidence="2 3" key="1">
    <citation type="submission" date="2019-11" db="EMBL/GenBank/DDBJ databases">
        <title>Comparison of genomes from free-living endosymbiotic cyanobacteria isolated from Azolla.</title>
        <authorList>
            <person name="Thiel T."/>
            <person name="Pratte B."/>
        </authorList>
    </citation>
    <scope>NUCLEOTIDE SEQUENCE [LARGE SCALE GENOMIC DNA]</scope>
    <source>
        <strain evidence="2 3">N2B</strain>
    </source>
</reference>
<evidence type="ECO:0000313" key="2">
    <source>
        <dbReference type="EMBL" id="MBC1303682.1"/>
    </source>
</evidence>